<reference evidence="6 7" key="1">
    <citation type="journal article" date="2011" name="Proc. Natl. Acad. Sci. U.S.A.">
        <title>Evolutionary erosion of yeast sex chromosomes by mating-type switching accidents.</title>
        <authorList>
            <person name="Gordon J.L."/>
            <person name="Armisen D."/>
            <person name="Proux-Wera E."/>
            <person name="Oheigeartaigh S.S."/>
            <person name="Byrne K.P."/>
            <person name="Wolfe K.H."/>
        </authorList>
    </citation>
    <scope>NUCLEOTIDE SEQUENCE [LARGE SCALE GENOMIC DNA]</scope>
    <source>
        <strain evidence="7">ATCC 76901 / BCRC 22586 / CBS 4309 / NBRC 1992 / NRRL Y-12630</strain>
    </source>
</reference>
<dbReference type="InterPro" id="IPR004097">
    <property type="entry name" value="DHHA2"/>
</dbReference>
<dbReference type="Gene3D" id="3.90.1640.10">
    <property type="entry name" value="inorganic pyrophosphatase (n-terminal core)"/>
    <property type="match status" value="1"/>
</dbReference>
<keyword evidence="3" id="KW-0378">Hydrolase</keyword>
<dbReference type="GO" id="GO:0005759">
    <property type="term" value="C:mitochondrial matrix"/>
    <property type="evidence" value="ECO:0007669"/>
    <property type="project" value="EnsemblFungi"/>
</dbReference>
<keyword evidence="7" id="KW-1185">Reference proteome</keyword>
<dbReference type="PANTHER" id="PTHR12112:SF39">
    <property type="entry name" value="EG:152A3.5 PROTEIN (FBGN0003116_PN PROTEIN)"/>
    <property type="match status" value="1"/>
</dbReference>
<dbReference type="OMA" id="TMTIFFN"/>
<evidence type="ECO:0000256" key="2">
    <source>
        <dbReference type="ARBA" id="ARBA00022723"/>
    </source>
</evidence>
<dbReference type="KEGG" id="ncs:NCAS_0A06380"/>
<dbReference type="Pfam" id="PF02833">
    <property type="entry name" value="DHHA2"/>
    <property type="match status" value="1"/>
</dbReference>
<accession>G0V6V0</accession>
<dbReference type="HOGENOM" id="CLU_019358_1_0_1"/>
<keyword evidence="4" id="KW-0464">Manganese</keyword>
<dbReference type="InterPro" id="IPR038763">
    <property type="entry name" value="DHH_sf"/>
</dbReference>
<dbReference type="Pfam" id="PF01368">
    <property type="entry name" value="DHH"/>
    <property type="match status" value="1"/>
</dbReference>
<comment type="cofactor">
    <cofactor evidence="1">
        <name>Mn(2+)</name>
        <dbReference type="ChEBI" id="CHEBI:29035"/>
    </cofactor>
</comment>
<gene>
    <name evidence="6" type="primary">NCAS0A06380</name>
    <name evidence="6" type="ordered locus">NCAS_0A06380</name>
</gene>
<evidence type="ECO:0000256" key="3">
    <source>
        <dbReference type="ARBA" id="ARBA00022801"/>
    </source>
</evidence>
<dbReference type="FunCoup" id="G0V6V0">
    <property type="interactions" value="260"/>
</dbReference>
<dbReference type="GO" id="GO:0006798">
    <property type="term" value="P:polyphosphate catabolic process"/>
    <property type="evidence" value="ECO:0007669"/>
    <property type="project" value="EnsemblFungi"/>
</dbReference>
<dbReference type="GeneID" id="96900677"/>
<dbReference type="SMART" id="SM01131">
    <property type="entry name" value="DHHA2"/>
    <property type="match status" value="1"/>
</dbReference>
<evidence type="ECO:0000313" key="6">
    <source>
        <dbReference type="EMBL" id="CCC67196.1"/>
    </source>
</evidence>
<proteinExistence type="predicted"/>
<protein>
    <recommendedName>
        <fullName evidence="5">DHHA2 domain-containing protein</fullName>
    </recommendedName>
</protein>
<dbReference type="Proteomes" id="UP000001640">
    <property type="component" value="Chromosome 1"/>
</dbReference>
<keyword evidence="2" id="KW-0479">Metal-binding</keyword>
<dbReference type="STRING" id="1064592.G0V6V0"/>
<dbReference type="InParanoid" id="G0V6V0"/>
<feature type="domain" description="DHHA2" evidence="5">
    <location>
        <begin position="216"/>
        <end position="375"/>
    </location>
</feature>
<dbReference type="Gene3D" id="3.10.310.20">
    <property type="entry name" value="DHHA2 domain"/>
    <property type="match status" value="1"/>
</dbReference>
<dbReference type="InterPro" id="IPR001667">
    <property type="entry name" value="DDH_dom"/>
</dbReference>
<dbReference type="EMBL" id="HE576752">
    <property type="protein sequence ID" value="CCC67196.1"/>
    <property type="molecule type" value="Genomic_DNA"/>
</dbReference>
<reference key="2">
    <citation type="submission" date="2011-08" db="EMBL/GenBank/DDBJ databases">
        <title>Genome sequence of Naumovozyma castellii.</title>
        <authorList>
            <person name="Gordon J.L."/>
            <person name="Armisen D."/>
            <person name="Proux-Wera E."/>
            <person name="OhEigeartaigh S.S."/>
            <person name="Byrne K.P."/>
            <person name="Wolfe K.H."/>
        </authorList>
    </citation>
    <scope>NUCLEOTIDE SEQUENCE</scope>
    <source>
        <strain>Type strain:CBS 4309</strain>
    </source>
</reference>
<dbReference type="PANTHER" id="PTHR12112">
    <property type="entry name" value="BNIP - RELATED"/>
    <property type="match status" value="1"/>
</dbReference>
<evidence type="ECO:0000313" key="7">
    <source>
        <dbReference type="Proteomes" id="UP000001640"/>
    </source>
</evidence>
<dbReference type="RefSeq" id="XP_003673579.1">
    <property type="nucleotide sequence ID" value="XM_003673531.1"/>
</dbReference>
<sequence length="378" mass="42984">MSLRIFLEQLKTSHLPRVLGSPSKLKIVYGNESADMDSVASAITYAYFNYVYDPTQLVIPIINIPRCDLPLRRDILFALDKISITEDLLYFNEDLNKFIQVHEAGIETVLVDHNDLPKLDGIRTVVGVIDHHADLGLYKDASPRVIRPTGSCSSLVFNYWIGLIKGWVRMKDAIPLSMAALVIDTTNLKHRVEEPDLEACAIYDKALPDFDRHQYCKDLKKRKNDIKGFTVHDLLRKDYKQFQFANSNGDEIDVGISSMVKSLQWLYEEYGSQAIFEDECAKYREEHQLTMLVVMTSRTDDAGFRRELAILPEPKFQADAQKLIAGLREQLQLQDVAADFSASSTKDSNSTYKSYDQLNVAASRKQVVPYLKAAFETL</sequence>
<evidence type="ECO:0000256" key="1">
    <source>
        <dbReference type="ARBA" id="ARBA00001936"/>
    </source>
</evidence>
<name>G0V6V0_NAUCA</name>
<dbReference type="GO" id="GO:0046872">
    <property type="term" value="F:metal ion binding"/>
    <property type="evidence" value="ECO:0007669"/>
    <property type="project" value="UniProtKB-KW"/>
</dbReference>
<dbReference type="InterPro" id="IPR038222">
    <property type="entry name" value="DHHA2_dom_sf"/>
</dbReference>
<dbReference type="OrthoDB" id="374045at2759"/>
<organism evidence="6 7">
    <name type="scientific">Naumovozyma castellii</name>
    <name type="common">Yeast</name>
    <name type="synonym">Saccharomyces castellii</name>
    <dbReference type="NCBI Taxonomy" id="27288"/>
    <lineage>
        <taxon>Eukaryota</taxon>
        <taxon>Fungi</taxon>
        <taxon>Dikarya</taxon>
        <taxon>Ascomycota</taxon>
        <taxon>Saccharomycotina</taxon>
        <taxon>Saccharomycetes</taxon>
        <taxon>Saccharomycetales</taxon>
        <taxon>Saccharomycetaceae</taxon>
        <taxon>Naumovozyma</taxon>
    </lineage>
</organism>
<evidence type="ECO:0000256" key="4">
    <source>
        <dbReference type="ARBA" id="ARBA00023211"/>
    </source>
</evidence>
<dbReference type="AlphaFoldDB" id="G0V6V0"/>
<dbReference type="GO" id="GO:0004309">
    <property type="term" value="F:exopolyphosphatase activity"/>
    <property type="evidence" value="ECO:0007669"/>
    <property type="project" value="EnsemblFungi"/>
</dbReference>
<dbReference type="eggNOG" id="KOG4129">
    <property type="taxonomic scope" value="Eukaryota"/>
</dbReference>
<dbReference type="SUPFAM" id="SSF64182">
    <property type="entry name" value="DHH phosphoesterases"/>
    <property type="match status" value="1"/>
</dbReference>
<evidence type="ECO:0000259" key="5">
    <source>
        <dbReference type="SMART" id="SM01131"/>
    </source>
</evidence>